<feature type="domain" description="TIR" evidence="2">
    <location>
        <begin position="4"/>
        <end position="144"/>
    </location>
</feature>
<dbReference type="PROSITE" id="PS50104">
    <property type="entry name" value="TIR"/>
    <property type="match status" value="1"/>
</dbReference>
<dbReference type="Pfam" id="PF13676">
    <property type="entry name" value="TIR_2"/>
    <property type="match status" value="1"/>
</dbReference>
<dbReference type="SMART" id="SM00255">
    <property type="entry name" value="TIR"/>
    <property type="match status" value="1"/>
</dbReference>
<feature type="region of interest" description="Disordered" evidence="1">
    <location>
        <begin position="191"/>
        <end position="212"/>
    </location>
</feature>
<dbReference type="InterPro" id="IPR035897">
    <property type="entry name" value="Toll_tir_struct_dom_sf"/>
</dbReference>
<gene>
    <name evidence="3" type="ORF">C8D78_1149</name>
</gene>
<evidence type="ECO:0000313" key="4">
    <source>
        <dbReference type="Proteomes" id="UP000276055"/>
    </source>
</evidence>
<name>A0A495EUQ6_9MICC</name>
<reference evidence="3 4" key="1">
    <citation type="submission" date="2018-10" db="EMBL/GenBank/DDBJ databases">
        <title>Genomic Encyclopedia of Type Strains, Phase IV (KMG-IV): sequencing the most valuable type-strain genomes for metagenomic binning, comparative biology and taxonomic classification.</title>
        <authorList>
            <person name="Goeker M."/>
        </authorList>
    </citation>
    <scope>NUCLEOTIDE SEQUENCE [LARGE SCALE GENOMIC DNA]</scope>
    <source>
        <strain evidence="3 4">DSM 25586</strain>
    </source>
</reference>
<evidence type="ECO:0000256" key="1">
    <source>
        <dbReference type="SAM" id="MobiDB-lite"/>
    </source>
</evidence>
<dbReference type="AlphaFoldDB" id="A0A495EUQ6"/>
<proteinExistence type="predicted"/>
<evidence type="ECO:0000259" key="2">
    <source>
        <dbReference type="PROSITE" id="PS50104"/>
    </source>
</evidence>
<accession>A0A495EUQ6</accession>
<dbReference type="InterPro" id="IPR000157">
    <property type="entry name" value="TIR_dom"/>
</dbReference>
<dbReference type="OrthoDB" id="9147462at2"/>
<dbReference type="EMBL" id="RBIR01000002">
    <property type="protein sequence ID" value="RKR20512.1"/>
    <property type="molecule type" value="Genomic_DNA"/>
</dbReference>
<dbReference type="Gene3D" id="3.40.50.10140">
    <property type="entry name" value="Toll/interleukin-1 receptor homology (TIR) domain"/>
    <property type="match status" value="1"/>
</dbReference>
<dbReference type="SUPFAM" id="SSF52200">
    <property type="entry name" value="Toll/Interleukin receptor TIR domain"/>
    <property type="match status" value="1"/>
</dbReference>
<dbReference type="Proteomes" id="UP000276055">
    <property type="component" value="Unassembled WGS sequence"/>
</dbReference>
<comment type="caution">
    <text evidence="3">The sequence shown here is derived from an EMBL/GenBank/DDBJ whole genome shotgun (WGS) entry which is preliminary data.</text>
</comment>
<sequence>MSEVVAKAFLSYAHVDNEREDGRIRRLAELLRAEFEFLTGETIDIFVDSAEIRWGHDFRAQLDEALQNTTFFIPVLTPTYFLREECRKEMVQFVSSARSLGLQELLMSIRYTPVPDLREGSTDELKDIAARMQFEPWDDVRLLEETSSPYRTRIHRLATRLVELTRDLEARPVHLASNPKRASVDVIAKSAEAGEPPSAAQRLRPAPEEEEADDAPGFLELMADFQPVADEWTNTLTTLGPAVGEFGELFSASSKEMEKANKKPNAFAAKIVIARQLAKDAAAPLETIEHMSKEYSTSLLRMDPIIRAVLEVLAHQEEDAGNGDAVAGIRRLIDSSREAMATITEAADAAKANAGMSRDLRPLLRRFETALRNVVDGQDLIDGWEPLLEGAAKRLPSLEVAT</sequence>
<organism evidence="3 4">
    <name type="scientific">Arthrobacter oryzae</name>
    <dbReference type="NCBI Taxonomy" id="409290"/>
    <lineage>
        <taxon>Bacteria</taxon>
        <taxon>Bacillati</taxon>
        <taxon>Actinomycetota</taxon>
        <taxon>Actinomycetes</taxon>
        <taxon>Micrococcales</taxon>
        <taxon>Micrococcaceae</taxon>
        <taxon>Arthrobacter</taxon>
    </lineage>
</organism>
<dbReference type="RefSeq" id="WP_120951034.1">
    <property type="nucleotide sequence ID" value="NZ_RBIR01000002.1"/>
</dbReference>
<dbReference type="GO" id="GO:0007165">
    <property type="term" value="P:signal transduction"/>
    <property type="evidence" value="ECO:0007669"/>
    <property type="project" value="InterPro"/>
</dbReference>
<evidence type="ECO:0000313" key="3">
    <source>
        <dbReference type="EMBL" id="RKR20512.1"/>
    </source>
</evidence>
<protein>
    <submittedName>
        <fullName evidence="3">TIR domain-containing protein</fullName>
    </submittedName>
</protein>